<dbReference type="Pfam" id="PF02001">
    <property type="entry name" value="DUF134"/>
    <property type="match status" value="1"/>
</dbReference>
<evidence type="ECO:0000256" key="1">
    <source>
        <dbReference type="ARBA" id="ARBA00009350"/>
    </source>
</evidence>
<evidence type="ECO:0000313" key="5">
    <source>
        <dbReference type="Proteomes" id="UP000240904"/>
    </source>
</evidence>
<dbReference type="HAMAP" id="MF_00674">
    <property type="entry name" value="UPF0251"/>
    <property type="match status" value="1"/>
</dbReference>
<dbReference type="PROSITE" id="PS50943">
    <property type="entry name" value="HTH_CROC1"/>
    <property type="match status" value="1"/>
</dbReference>
<dbReference type="InterPro" id="IPR002852">
    <property type="entry name" value="UPF0251"/>
</dbReference>
<evidence type="ECO:0000313" key="4">
    <source>
        <dbReference type="EMBL" id="PSW04739.1"/>
    </source>
</evidence>
<evidence type="ECO:0000259" key="3">
    <source>
        <dbReference type="PROSITE" id="PS50943"/>
    </source>
</evidence>
<keyword evidence="5" id="KW-1185">Reference proteome</keyword>
<dbReference type="PANTHER" id="PTHR37478:SF2">
    <property type="entry name" value="UPF0251 PROTEIN TK0562"/>
    <property type="match status" value="1"/>
</dbReference>
<dbReference type="InterPro" id="IPR013324">
    <property type="entry name" value="RNA_pol_sigma_r3/r4-like"/>
</dbReference>
<protein>
    <recommendedName>
        <fullName evidence="2">UPF0251 protein C9I89_13000</fullName>
    </recommendedName>
</protein>
<dbReference type="InterPro" id="IPR036388">
    <property type="entry name" value="WH-like_DNA-bd_sf"/>
</dbReference>
<sequence length="129" mass="13960">MARPKIQRRIGCRPAYSCFKPNGVPMSQLASIELAADELEAIRLVDMNGLSQIEAAKQLGVSRQTLGNIVSRARQKVAQALVTGQAIDLQAAHMHETTQKEETALLKPAITASSSLTLQPCAEAEIKEH</sequence>
<name>A0A2T3MY21_9GAMM</name>
<dbReference type="AlphaFoldDB" id="A0A2T3MY21"/>
<comment type="caution">
    <text evidence="4">The sequence shown here is derived from an EMBL/GenBank/DDBJ whole genome shotgun (WGS) entry which is preliminary data.</text>
</comment>
<feature type="domain" description="HTH cro/C1-type" evidence="3">
    <location>
        <begin position="48"/>
        <end position="69"/>
    </location>
</feature>
<dbReference type="Gene3D" id="1.10.10.10">
    <property type="entry name" value="Winged helix-like DNA-binding domain superfamily/Winged helix DNA-binding domain"/>
    <property type="match status" value="1"/>
</dbReference>
<dbReference type="OrthoDB" id="280278at2"/>
<organism evidence="4 5">
    <name type="scientific">Photobacterium lipolyticum</name>
    <dbReference type="NCBI Taxonomy" id="266810"/>
    <lineage>
        <taxon>Bacteria</taxon>
        <taxon>Pseudomonadati</taxon>
        <taxon>Pseudomonadota</taxon>
        <taxon>Gammaproteobacteria</taxon>
        <taxon>Vibrionales</taxon>
        <taxon>Vibrionaceae</taxon>
        <taxon>Photobacterium</taxon>
    </lineage>
</organism>
<comment type="similarity">
    <text evidence="1 2">Belongs to the UPF0251 family.</text>
</comment>
<dbReference type="EMBL" id="PYMC01000008">
    <property type="protein sequence ID" value="PSW04739.1"/>
    <property type="molecule type" value="Genomic_DNA"/>
</dbReference>
<gene>
    <name evidence="4" type="ORF">C9I89_13000</name>
</gene>
<accession>A0A2T3MY21</accession>
<dbReference type="SUPFAM" id="SSF88659">
    <property type="entry name" value="Sigma3 and sigma4 domains of RNA polymerase sigma factors"/>
    <property type="match status" value="1"/>
</dbReference>
<proteinExistence type="inferred from homology"/>
<dbReference type="InterPro" id="IPR001387">
    <property type="entry name" value="Cro/C1-type_HTH"/>
</dbReference>
<evidence type="ECO:0000256" key="2">
    <source>
        <dbReference type="HAMAP-Rule" id="MF_00674"/>
    </source>
</evidence>
<reference evidence="4 5" key="1">
    <citation type="submission" date="2018-03" db="EMBL/GenBank/DDBJ databases">
        <title>Whole genome sequencing of Histamine producing bacteria.</title>
        <authorList>
            <person name="Butler K."/>
        </authorList>
    </citation>
    <scope>NUCLEOTIDE SEQUENCE [LARGE SCALE GENOMIC DNA]</scope>
    <source>
        <strain evidence="4 5">DSM 16190</strain>
    </source>
</reference>
<dbReference type="Proteomes" id="UP000240904">
    <property type="component" value="Unassembled WGS sequence"/>
</dbReference>
<dbReference type="PANTHER" id="PTHR37478">
    <property type="match status" value="1"/>
</dbReference>